<organism evidence="1 2">
    <name type="scientific">Paenarthrobacter histidinolovorans</name>
    <dbReference type="NCBI Taxonomy" id="43664"/>
    <lineage>
        <taxon>Bacteria</taxon>
        <taxon>Bacillati</taxon>
        <taxon>Actinomycetota</taxon>
        <taxon>Actinomycetes</taxon>
        <taxon>Micrococcales</taxon>
        <taxon>Micrococcaceae</taxon>
        <taxon>Paenarthrobacter</taxon>
    </lineage>
</organism>
<evidence type="ECO:0000313" key="1">
    <source>
        <dbReference type="EMBL" id="MFK4637301.1"/>
    </source>
</evidence>
<dbReference type="Proteomes" id="UP001620520">
    <property type="component" value="Unassembled WGS sequence"/>
</dbReference>
<proteinExistence type="predicted"/>
<accession>A0ABW8N104</accession>
<reference evidence="1 2" key="1">
    <citation type="submission" date="2024-10" db="EMBL/GenBank/DDBJ databases">
        <title>Novel secondary metabolite-producing bacteria for plant disease control.</title>
        <authorList>
            <person name="Chevrette M."/>
        </authorList>
    </citation>
    <scope>NUCLEOTIDE SEQUENCE [LARGE SCALE GENOMIC DNA]</scope>
    <source>
        <strain evidence="1 2">J30 TE3557</strain>
    </source>
</reference>
<dbReference type="RefSeq" id="WP_189021139.1">
    <property type="nucleotide sequence ID" value="NZ_BMPM01000011.1"/>
</dbReference>
<keyword evidence="2" id="KW-1185">Reference proteome</keyword>
<comment type="caution">
    <text evidence="1">The sequence shown here is derived from an EMBL/GenBank/DDBJ whole genome shotgun (WGS) entry which is preliminary data.</text>
</comment>
<protein>
    <submittedName>
        <fullName evidence="1">Uncharacterized protein</fullName>
    </submittedName>
</protein>
<evidence type="ECO:0000313" key="2">
    <source>
        <dbReference type="Proteomes" id="UP001620520"/>
    </source>
</evidence>
<gene>
    <name evidence="1" type="ORF">ABIA52_000190</name>
</gene>
<sequence length="116" mass="12823">MIINTPDPADYWTCLIRRGMLHSETESIEHWTLAPEQGLTLGIQGVHEAVIILAGQAEIEGRKLETGFVVLAPAQDRATLRAVTETILLGIRTYPETVTNNLPPRVPELPESERAI</sequence>
<dbReference type="EMBL" id="JBIYEW010000003">
    <property type="protein sequence ID" value="MFK4637301.1"/>
    <property type="molecule type" value="Genomic_DNA"/>
</dbReference>
<name>A0ABW8N104_9MICC</name>